<evidence type="ECO:0000256" key="2">
    <source>
        <dbReference type="ARBA" id="ARBA00022649"/>
    </source>
</evidence>
<dbReference type="Proteomes" id="UP000671995">
    <property type="component" value="Chromosome"/>
</dbReference>
<comment type="similarity">
    <text evidence="1">Belongs to the RelE toxin family.</text>
</comment>
<reference evidence="3" key="2">
    <citation type="journal article" date="2021" name="Microbiol. Resour. Announc.">
        <title>Complete Genome Sequences of Three Human Oral Treponema parvum Isolates.</title>
        <authorList>
            <person name="Zeng H."/>
            <person name="Watt R.M."/>
        </authorList>
    </citation>
    <scope>NUCLEOTIDE SEQUENCE</scope>
    <source>
        <strain evidence="3">ATCC 700773</strain>
    </source>
</reference>
<dbReference type="InterPro" id="IPR035093">
    <property type="entry name" value="RelE/ParE_toxin_dom_sf"/>
</dbReference>
<accession>A0A975F0B8</accession>
<evidence type="ECO:0000313" key="4">
    <source>
        <dbReference type="Proteomes" id="UP000671995"/>
    </source>
</evidence>
<dbReference type="InterPro" id="IPR007712">
    <property type="entry name" value="RelE/ParE_toxin"/>
</dbReference>
<evidence type="ECO:0000256" key="1">
    <source>
        <dbReference type="ARBA" id="ARBA00006226"/>
    </source>
</evidence>
<dbReference type="AlphaFoldDB" id="A0A975F0B8"/>
<evidence type="ECO:0000313" key="3">
    <source>
        <dbReference type="EMBL" id="QTQ12245.1"/>
    </source>
</evidence>
<gene>
    <name evidence="3" type="ORF">HRI96_08575</name>
</gene>
<protein>
    <submittedName>
        <fullName evidence="3">Type II toxin-antitoxin system RelE/ParE family toxin</fullName>
    </submittedName>
</protein>
<dbReference type="RefSeq" id="WP_210116960.1">
    <property type="nucleotide sequence ID" value="NZ_CP054257.1"/>
</dbReference>
<dbReference type="NCBIfam" id="TIGR02385">
    <property type="entry name" value="RelE_StbE"/>
    <property type="match status" value="1"/>
</dbReference>
<dbReference type="Pfam" id="PF05016">
    <property type="entry name" value="ParE_toxin"/>
    <property type="match status" value="1"/>
</dbReference>
<proteinExistence type="inferred from homology"/>
<dbReference type="PANTHER" id="PTHR35601:SF1">
    <property type="entry name" value="TOXIN RELE"/>
    <property type="match status" value="1"/>
</dbReference>
<dbReference type="SUPFAM" id="SSF143011">
    <property type="entry name" value="RelE-like"/>
    <property type="match status" value="1"/>
</dbReference>
<dbReference type="PANTHER" id="PTHR35601">
    <property type="entry name" value="TOXIN RELE"/>
    <property type="match status" value="1"/>
</dbReference>
<reference evidence="3" key="1">
    <citation type="submission" date="2020-05" db="EMBL/GenBank/DDBJ databases">
        <authorList>
            <person name="Zeng H."/>
            <person name="Chan Y.K."/>
            <person name="Watt R.M."/>
        </authorList>
    </citation>
    <scope>NUCLEOTIDE SEQUENCE</scope>
    <source>
        <strain evidence="3">ATCC 700773</strain>
    </source>
</reference>
<organism evidence="3 4">
    <name type="scientific">Treponema parvum</name>
    <dbReference type="NCBI Taxonomy" id="138851"/>
    <lineage>
        <taxon>Bacteria</taxon>
        <taxon>Pseudomonadati</taxon>
        <taxon>Spirochaetota</taxon>
        <taxon>Spirochaetia</taxon>
        <taxon>Spirochaetales</taxon>
        <taxon>Treponemataceae</taxon>
        <taxon>Treponema</taxon>
    </lineage>
</organism>
<sequence>MRVEFSETAFKTLKKLDGSIQKQILKYIHELKGLKDPRTRGKRLKSNLAGLWRYRIGDYRMICEIKDDKLLITVLRIGHRREIYDE</sequence>
<dbReference type="EMBL" id="CP054257">
    <property type="protein sequence ID" value="QTQ12245.1"/>
    <property type="molecule type" value="Genomic_DNA"/>
</dbReference>
<name>A0A975F0B8_9SPIR</name>
<dbReference type="Gene3D" id="3.30.2310.20">
    <property type="entry name" value="RelE-like"/>
    <property type="match status" value="1"/>
</dbReference>
<keyword evidence="2" id="KW-1277">Toxin-antitoxin system</keyword>